<dbReference type="SUPFAM" id="SSF53187">
    <property type="entry name" value="Zn-dependent exopeptidases"/>
    <property type="match status" value="1"/>
</dbReference>
<reference evidence="3 4" key="1">
    <citation type="submission" date="2023-02" db="EMBL/GenBank/DDBJ databases">
        <title>Oceanobacillus kimchii IFOP_LL358 isolated form Alexandrium catenella lab strain.</title>
        <authorList>
            <person name="Gajardo G."/>
            <person name="Ueki S."/>
            <person name="Maruyama F."/>
        </authorList>
    </citation>
    <scope>NUCLEOTIDE SEQUENCE [LARGE SCALE GENOMIC DNA]</scope>
    <source>
        <strain evidence="3 4">IFOP_LL358</strain>
    </source>
</reference>
<evidence type="ECO:0000313" key="4">
    <source>
        <dbReference type="Proteomes" id="UP001275436"/>
    </source>
</evidence>
<dbReference type="RefSeq" id="WP_317958644.1">
    <property type="nucleotide sequence ID" value="NZ_BSKO01000002.1"/>
</dbReference>
<evidence type="ECO:0000313" key="3">
    <source>
        <dbReference type="EMBL" id="GLO68414.1"/>
    </source>
</evidence>
<accession>A0ABQ5TR24</accession>
<keyword evidence="4" id="KW-1185">Reference proteome</keyword>
<keyword evidence="2" id="KW-0812">Transmembrane</keyword>
<keyword evidence="2" id="KW-0472">Membrane</keyword>
<name>A0ABQ5TR24_9BACI</name>
<sequence>MKTKIREKNIVNFLSIILGFIFLILSIILLVVNTPTMKINIFQYQDYVGIANSDTITDAFLLMVGEEIPQFKDFLEGELEIPSIPNLAFAAITGIRTNNISTFLLNEVPGFNSANTKIYIAGEGADYSNLPQESPPPDFDELLKGENPNINKEDEPNSEESANEESIISKDPSVFIYHSHSWEGYLPLINKDVKPSDSSSIDNKENVVLVGSMLSNKLGEYGISAQHEETNMAQALNDKGWDYTDSYTLSRELVQTASSQSKSISYYIDIHRDSARKESTTTTIDGKKYARLYFVVGQEHENYQENLQFAKEIHEKLEEKYHGLSKGVYLKTRAEGNGVYNQDISSRSILVEVGGIDNDKNELSNTMDAFSEVFKELYEGAIEVNAQ</sequence>
<dbReference type="EMBL" id="BSKO01000002">
    <property type="protein sequence ID" value="GLO68414.1"/>
    <property type="molecule type" value="Genomic_DNA"/>
</dbReference>
<organism evidence="3 4">
    <name type="scientific">Oceanobacillus kimchii</name>
    <dbReference type="NCBI Taxonomy" id="746691"/>
    <lineage>
        <taxon>Bacteria</taxon>
        <taxon>Bacillati</taxon>
        <taxon>Bacillota</taxon>
        <taxon>Bacilli</taxon>
        <taxon>Bacillales</taxon>
        <taxon>Bacillaceae</taxon>
        <taxon>Oceanobacillus</taxon>
    </lineage>
</organism>
<proteinExistence type="predicted"/>
<gene>
    <name evidence="3" type="primary">spoIIP_2</name>
    <name evidence="3" type="ORF">MACH08_41980</name>
</gene>
<dbReference type="Proteomes" id="UP001275436">
    <property type="component" value="Unassembled WGS sequence"/>
</dbReference>
<dbReference type="Pfam" id="PF07454">
    <property type="entry name" value="SpoIIP"/>
    <property type="match status" value="1"/>
</dbReference>
<feature type="region of interest" description="Disordered" evidence="1">
    <location>
        <begin position="127"/>
        <end position="165"/>
    </location>
</feature>
<dbReference type="InterPro" id="IPR010897">
    <property type="entry name" value="Spore_II_P"/>
</dbReference>
<evidence type="ECO:0000256" key="1">
    <source>
        <dbReference type="SAM" id="MobiDB-lite"/>
    </source>
</evidence>
<keyword evidence="2" id="KW-1133">Transmembrane helix</keyword>
<dbReference type="NCBIfam" id="TIGR02867">
    <property type="entry name" value="spore_II_P"/>
    <property type="match status" value="1"/>
</dbReference>
<protein>
    <submittedName>
        <fullName evidence="3">Stage II sporulation protein P</fullName>
    </submittedName>
</protein>
<evidence type="ECO:0000256" key="2">
    <source>
        <dbReference type="SAM" id="Phobius"/>
    </source>
</evidence>
<feature type="transmembrane region" description="Helical" evidence="2">
    <location>
        <begin position="12"/>
        <end position="32"/>
    </location>
</feature>
<comment type="caution">
    <text evidence="3">The sequence shown here is derived from an EMBL/GenBank/DDBJ whole genome shotgun (WGS) entry which is preliminary data.</text>
</comment>